<feature type="transmembrane region" description="Helical" evidence="1">
    <location>
        <begin position="84"/>
        <end position="110"/>
    </location>
</feature>
<dbReference type="RefSeq" id="WP_097193978.1">
    <property type="nucleotide sequence ID" value="NZ_OBQI01000001.1"/>
</dbReference>
<evidence type="ECO:0000313" key="2">
    <source>
        <dbReference type="EMBL" id="SOC48010.1"/>
    </source>
</evidence>
<feature type="transmembrane region" description="Helical" evidence="1">
    <location>
        <begin position="12"/>
        <end position="37"/>
    </location>
</feature>
<organism evidence="2 3">
    <name type="scientific">Blastococcus aggregatus</name>
    <dbReference type="NCBI Taxonomy" id="38502"/>
    <lineage>
        <taxon>Bacteria</taxon>
        <taxon>Bacillati</taxon>
        <taxon>Actinomycetota</taxon>
        <taxon>Actinomycetes</taxon>
        <taxon>Geodermatophilales</taxon>
        <taxon>Geodermatophilaceae</taxon>
        <taxon>Blastococcus</taxon>
    </lineage>
</organism>
<dbReference type="EMBL" id="OBQI01000001">
    <property type="protein sequence ID" value="SOC48010.1"/>
    <property type="molecule type" value="Genomic_DNA"/>
</dbReference>
<gene>
    <name evidence="2" type="ORF">SAMN05660748_1178</name>
</gene>
<feature type="transmembrane region" description="Helical" evidence="1">
    <location>
        <begin position="208"/>
        <end position="226"/>
    </location>
</feature>
<feature type="transmembrane region" description="Helical" evidence="1">
    <location>
        <begin position="170"/>
        <end position="188"/>
    </location>
</feature>
<reference evidence="3" key="1">
    <citation type="submission" date="2017-08" db="EMBL/GenBank/DDBJ databases">
        <authorList>
            <person name="Varghese N."/>
            <person name="Submissions S."/>
        </authorList>
    </citation>
    <scope>NUCLEOTIDE SEQUENCE [LARGE SCALE GENOMIC DNA]</scope>
    <source>
        <strain evidence="3">DSM 4725</strain>
    </source>
</reference>
<dbReference type="OrthoDB" id="3209791at2"/>
<feature type="transmembrane region" description="Helical" evidence="1">
    <location>
        <begin position="134"/>
        <end position="158"/>
    </location>
</feature>
<evidence type="ECO:0008006" key="4">
    <source>
        <dbReference type="Google" id="ProtNLM"/>
    </source>
</evidence>
<name>A0A285V1S9_9ACTN</name>
<dbReference type="AlphaFoldDB" id="A0A285V1S9"/>
<keyword evidence="3" id="KW-1185">Reference proteome</keyword>
<evidence type="ECO:0000313" key="3">
    <source>
        <dbReference type="Proteomes" id="UP000219435"/>
    </source>
</evidence>
<dbReference type="Proteomes" id="UP000219435">
    <property type="component" value="Unassembled WGS sequence"/>
</dbReference>
<protein>
    <recommendedName>
        <fullName evidence="4">ABC-2 type transport system permease protein</fullName>
    </recommendedName>
</protein>
<feature type="transmembrane region" description="Helical" evidence="1">
    <location>
        <begin position="49"/>
        <end position="72"/>
    </location>
</feature>
<keyword evidence="1" id="KW-0472">Membrane</keyword>
<keyword evidence="1" id="KW-0812">Transmembrane</keyword>
<evidence type="ECO:0000256" key="1">
    <source>
        <dbReference type="SAM" id="Phobius"/>
    </source>
</evidence>
<accession>A0A285V1S9</accession>
<keyword evidence="1" id="KW-1133">Transmembrane helix</keyword>
<proteinExistence type="predicted"/>
<sequence>MNRVLQAARLHLIHPLVILGIPWLVVSISFAINAAVWHLTPAGEDDGGFTGGILALYFTVLVVYVQAVTQLLPFAMGTSLSRRTFYLGTALVAVVQSLVYGVAITALVAIENATDGWGAGMQYWAPGVFEVDNAVLQVLASGAPMLAFMSVGIGVGIVHKRWGQTGTWGLIIGSMIFFGGLALLITWLEAWQSVGDWFADQSVATLTIGLPLVVAVAVALASFPGIRRVVP</sequence>